<name>A0A0B6XGL5_XENBV</name>
<evidence type="ECO:0000313" key="2">
    <source>
        <dbReference type="Proteomes" id="UP000032930"/>
    </source>
</evidence>
<proteinExistence type="predicted"/>
<dbReference type="AlphaFoldDB" id="A0A0B6XGL5"/>
<dbReference type="KEGG" id="xbv:XBW1_4666"/>
<organism evidence="1 2">
    <name type="scientific">Xenorhabdus bovienii</name>
    <name type="common">Xenorhabdus nematophila subsp. bovienii</name>
    <dbReference type="NCBI Taxonomy" id="40576"/>
    <lineage>
        <taxon>Bacteria</taxon>
        <taxon>Pseudomonadati</taxon>
        <taxon>Pseudomonadota</taxon>
        <taxon>Gammaproteobacteria</taxon>
        <taxon>Enterobacterales</taxon>
        <taxon>Morganellaceae</taxon>
        <taxon>Xenorhabdus</taxon>
    </lineage>
</organism>
<gene>
    <name evidence="1" type="ORF">XBW1_4666</name>
</gene>
<evidence type="ECO:0000313" key="1">
    <source>
        <dbReference type="EMBL" id="CDM92009.1"/>
    </source>
</evidence>
<accession>A0A0B6XGL5</accession>
<reference evidence="1 2" key="1">
    <citation type="submission" date="2014-02" db="EMBL/GenBank/DDBJ databases">
        <authorList>
            <person name="Genoscope - CEA"/>
        </authorList>
    </citation>
    <scope>NUCLEOTIDE SEQUENCE [LARGE SCALE GENOMIC DNA]</scope>
    <source>
        <strain evidence="1 2">CS03</strain>
    </source>
</reference>
<sequence>MNKWIHRQKFSYKKPIGIPHKFDVTLQEKVDGLSRRINDKFQILKPASSS</sequence>
<dbReference type="EMBL" id="FO818637">
    <property type="protein sequence ID" value="CDM92009.1"/>
    <property type="molecule type" value="Genomic_DNA"/>
</dbReference>
<dbReference type="Proteomes" id="UP000032930">
    <property type="component" value="Chromosome"/>
</dbReference>
<protein>
    <recommendedName>
        <fullName evidence="3">Transposase</fullName>
    </recommendedName>
</protein>
<evidence type="ECO:0008006" key="3">
    <source>
        <dbReference type="Google" id="ProtNLM"/>
    </source>
</evidence>